<dbReference type="Proteomes" id="UP000187283">
    <property type="component" value="Unassembled WGS sequence"/>
</dbReference>
<evidence type="ECO:0000313" key="1">
    <source>
        <dbReference type="EMBL" id="OMJ25231.1"/>
    </source>
</evidence>
<reference evidence="1 2" key="1">
    <citation type="submission" date="2017-01" db="EMBL/GenBank/DDBJ databases">
        <authorList>
            <person name="Mah S.A."/>
            <person name="Swanson W.J."/>
            <person name="Moy G.W."/>
            <person name="Vacquier V.D."/>
        </authorList>
    </citation>
    <scope>NUCLEOTIDE SEQUENCE [LARGE SCALE GENOMIC DNA]</scope>
    <source>
        <strain evidence="1 2">GSMNP</strain>
    </source>
</reference>
<protein>
    <submittedName>
        <fullName evidence="1">Uncharacterized protein</fullName>
    </submittedName>
</protein>
<organism evidence="1 2">
    <name type="scientific">Smittium culicis</name>
    <dbReference type="NCBI Taxonomy" id="133412"/>
    <lineage>
        <taxon>Eukaryota</taxon>
        <taxon>Fungi</taxon>
        <taxon>Fungi incertae sedis</taxon>
        <taxon>Zoopagomycota</taxon>
        <taxon>Kickxellomycotina</taxon>
        <taxon>Harpellomycetes</taxon>
        <taxon>Harpellales</taxon>
        <taxon>Legeriomycetaceae</taxon>
        <taxon>Smittium</taxon>
    </lineage>
</organism>
<name>A0A1R1YE74_9FUNG</name>
<keyword evidence="2" id="KW-1185">Reference proteome</keyword>
<dbReference type="EMBL" id="LSSN01000202">
    <property type="protein sequence ID" value="OMJ25231.1"/>
    <property type="molecule type" value="Genomic_DNA"/>
</dbReference>
<evidence type="ECO:0000313" key="2">
    <source>
        <dbReference type="Proteomes" id="UP000187283"/>
    </source>
</evidence>
<gene>
    <name evidence="1" type="ORF">AYI70_g1033</name>
</gene>
<comment type="caution">
    <text evidence="1">The sequence shown here is derived from an EMBL/GenBank/DDBJ whole genome shotgun (WGS) entry which is preliminary data.</text>
</comment>
<accession>A0A1R1YE74</accession>
<proteinExistence type="predicted"/>
<sequence>MPANSSVSSSKKVENMAPSIDDDVLLHIKWLKYKENSRERPTHKVDSSSQTNGLRTARNLLTIVTWQIRNTMPTTAG</sequence>
<dbReference type="AlphaFoldDB" id="A0A1R1YE74"/>